<reference evidence="2 3" key="1">
    <citation type="submission" date="2023-08" db="EMBL/GenBank/DDBJ databases">
        <title>Black Yeasts Isolated from many extreme environments.</title>
        <authorList>
            <person name="Coleine C."/>
            <person name="Stajich J.E."/>
            <person name="Selbmann L."/>
        </authorList>
    </citation>
    <scope>NUCLEOTIDE SEQUENCE [LARGE SCALE GENOMIC DNA]</scope>
    <source>
        <strain evidence="2 3">CCFEE 5910</strain>
    </source>
</reference>
<dbReference type="AlphaFoldDB" id="A0AAN7T6Q6"/>
<comment type="caution">
    <text evidence="2">The sequence shown here is derived from an EMBL/GenBank/DDBJ whole genome shotgun (WGS) entry which is preliminary data.</text>
</comment>
<dbReference type="PANTHER" id="PTHR37540">
    <property type="entry name" value="TRANSCRIPTION FACTOR (ACR-2), PUTATIVE-RELATED-RELATED"/>
    <property type="match status" value="1"/>
</dbReference>
<dbReference type="Pfam" id="PF11951">
    <property type="entry name" value="Fungal_trans_2"/>
    <property type="match status" value="1"/>
</dbReference>
<evidence type="ECO:0000313" key="2">
    <source>
        <dbReference type="EMBL" id="KAK5091343.1"/>
    </source>
</evidence>
<organism evidence="2 3">
    <name type="scientific">Lithohypha guttulata</name>
    <dbReference type="NCBI Taxonomy" id="1690604"/>
    <lineage>
        <taxon>Eukaryota</taxon>
        <taxon>Fungi</taxon>
        <taxon>Dikarya</taxon>
        <taxon>Ascomycota</taxon>
        <taxon>Pezizomycotina</taxon>
        <taxon>Eurotiomycetes</taxon>
        <taxon>Chaetothyriomycetidae</taxon>
        <taxon>Chaetothyriales</taxon>
        <taxon>Trichomeriaceae</taxon>
        <taxon>Lithohypha</taxon>
    </lineage>
</organism>
<protein>
    <submittedName>
        <fullName evidence="2">Uncharacterized protein</fullName>
    </submittedName>
</protein>
<dbReference type="InterPro" id="IPR021858">
    <property type="entry name" value="Fun_TF"/>
</dbReference>
<sequence length="484" mass="55397">MTGNSRQTNKLRGKSNTTLFKREPLSPRNVQHINLEDRSLTQYWSPRSILPRQCQGQNPAATQRDAHITQFDEDGQGSTSEQQAFEVARCSLEQFSDRLDPFAQLPVMLNRFQEHLLSFYLQAYPLLIYGMSPRLKPHPVATNFSIAINNPPNFQAALARSALYRISLKKYSNDTEKQELEIAVMRHKGEAIRLVKHMSIAIERKTQGIDMLIAAIVSLGTLDTRTGAKDTASVHFMAVRQLLRSIGGPLSIKSVLLSRVMLHFETLYSSTTTSYVWDKTDTKSLLKKTNVFLDDIWKFWLQLAGSTNVRNSNRPSSSQYSGATTTQRMSSPLAKAFILHSYPGLHEALSRPLKSEEEDLTPQDRMKLTFQLTCLLTLCHVVLDHQNRPESLKSWMSNISHMVDDAQLTRQPCNNHLWLIQIHDQSSQHNTRVWQCASFVWLLRHFPYSVQKGLRNWLLAFMEGRLVKSSKNVDSFYFSYAMPH</sequence>
<evidence type="ECO:0000313" key="3">
    <source>
        <dbReference type="Proteomes" id="UP001309876"/>
    </source>
</evidence>
<name>A0AAN7T6Q6_9EURO</name>
<dbReference type="Proteomes" id="UP001309876">
    <property type="component" value="Unassembled WGS sequence"/>
</dbReference>
<dbReference type="PANTHER" id="PTHR37540:SF10">
    <property type="entry name" value="SIGMA-70 REGION 2 FAMILY PROTEIN"/>
    <property type="match status" value="1"/>
</dbReference>
<evidence type="ECO:0000256" key="1">
    <source>
        <dbReference type="SAM" id="MobiDB-lite"/>
    </source>
</evidence>
<dbReference type="EMBL" id="JAVRRJ010000001">
    <property type="protein sequence ID" value="KAK5091343.1"/>
    <property type="molecule type" value="Genomic_DNA"/>
</dbReference>
<feature type="compositionally biased region" description="Polar residues" evidence="1">
    <location>
        <begin position="1"/>
        <end position="19"/>
    </location>
</feature>
<feature type="region of interest" description="Disordered" evidence="1">
    <location>
        <begin position="1"/>
        <end position="24"/>
    </location>
</feature>
<gene>
    <name evidence="2" type="ORF">LTR05_001526</name>
</gene>
<accession>A0AAN7T6Q6</accession>
<proteinExistence type="predicted"/>
<keyword evidence="3" id="KW-1185">Reference proteome</keyword>